<dbReference type="Pfam" id="PF20597">
    <property type="entry name" value="pAdhesive_15"/>
    <property type="match status" value="1"/>
</dbReference>
<feature type="compositionally biased region" description="Pro residues" evidence="1">
    <location>
        <begin position="8"/>
        <end position="31"/>
    </location>
</feature>
<evidence type="ECO:0000313" key="3">
    <source>
        <dbReference type="EMBL" id="OSX71478.1"/>
    </source>
</evidence>
<evidence type="ECO:0000259" key="2">
    <source>
        <dbReference type="Pfam" id="PF20597"/>
    </source>
</evidence>
<dbReference type="AlphaFoldDB" id="A0A1X6NSB6"/>
<dbReference type="InterPro" id="IPR026588">
    <property type="entry name" value="Choice_anch_A"/>
</dbReference>
<evidence type="ECO:0000313" key="4">
    <source>
        <dbReference type="Proteomes" id="UP000218209"/>
    </source>
</evidence>
<feature type="domain" description="Choice-of-anchor A" evidence="2">
    <location>
        <begin position="150"/>
        <end position="287"/>
    </location>
</feature>
<evidence type="ECO:0000256" key="1">
    <source>
        <dbReference type="SAM" id="MobiDB-lite"/>
    </source>
</evidence>
<accession>A0A1X6NSB6</accession>
<reference evidence="3 4" key="1">
    <citation type="submission" date="2017-03" db="EMBL/GenBank/DDBJ databases">
        <title>WGS assembly of Porphyra umbilicalis.</title>
        <authorList>
            <person name="Brawley S.H."/>
            <person name="Blouin N.A."/>
            <person name="Ficko-Blean E."/>
            <person name="Wheeler G.L."/>
            <person name="Lohr M."/>
            <person name="Goodson H.V."/>
            <person name="Jenkins J.W."/>
            <person name="Blaby-Haas C.E."/>
            <person name="Helliwell K.E."/>
            <person name="Chan C."/>
            <person name="Marriage T."/>
            <person name="Bhattacharya D."/>
            <person name="Klein A.S."/>
            <person name="Badis Y."/>
            <person name="Brodie J."/>
            <person name="Cao Y."/>
            <person name="Collen J."/>
            <person name="Dittami S.M."/>
            <person name="Gachon C.M."/>
            <person name="Green B.R."/>
            <person name="Karpowicz S."/>
            <person name="Kim J.W."/>
            <person name="Kudahl U."/>
            <person name="Lin S."/>
            <person name="Michel G."/>
            <person name="Mittag M."/>
            <person name="Olson B.J."/>
            <person name="Pangilinan J."/>
            <person name="Peng Y."/>
            <person name="Qiu H."/>
            <person name="Shu S."/>
            <person name="Singer J.T."/>
            <person name="Smith A.G."/>
            <person name="Sprecher B.N."/>
            <person name="Wagner V."/>
            <person name="Wang W."/>
            <person name="Wang Z.-Y."/>
            <person name="Yan J."/>
            <person name="Yarish C."/>
            <person name="Zoeuner-Riek S."/>
            <person name="Zhuang Y."/>
            <person name="Zou Y."/>
            <person name="Lindquist E.A."/>
            <person name="Grimwood J."/>
            <person name="Barry K."/>
            <person name="Rokhsar D.S."/>
            <person name="Schmutz J."/>
            <person name="Stiller J.W."/>
            <person name="Grossman A.R."/>
            <person name="Prochnik S.E."/>
        </authorList>
    </citation>
    <scope>NUCLEOTIDE SEQUENCE [LARGE SCALE GENOMIC DNA]</scope>
    <source>
        <strain evidence="3">4086291</strain>
    </source>
</reference>
<sequence length="308" mass="30245">MAVAGGRPRPPPPPRPLPPPRSPPPLPPPLPVSARGTMGVPAVLLLLLAGPLLAVTAAASAAAADPPDPPPVETTACARIAPYALLTSGSAGAAGGTIDGLAAIGGVACFAAVTLTAPAPAGADAAAPPALTVGRSADTDGLADAAAGLADVTCNEPVARCVTTTAIVADGVREVRLTANGTTNDVECAVSTAALRHARVVRLVGTAPHALFIAVYGEPGDGAAALRLTDVRVEGVTPRQTMWVACGVTRVVLHRADLKGGLLAPRAAVRATHSSVTGGVAAASLKGQRLALGGLPFDCASVVPGRET</sequence>
<gene>
    <name evidence="3" type="ORF">BU14_0528s0006</name>
</gene>
<organism evidence="3 4">
    <name type="scientific">Porphyra umbilicalis</name>
    <name type="common">Purple laver</name>
    <name type="synonym">Red alga</name>
    <dbReference type="NCBI Taxonomy" id="2786"/>
    <lineage>
        <taxon>Eukaryota</taxon>
        <taxon>Rhodophyta</taxon>
        <taxon>Bangiophyceae</taxon>
        <taxon>Bangiales</taxon>
        <taxon>Bangiaceae</taxon>
        <taxon>Porphyra</taxon>
    </lineage>
</organism>
<proteinExistence type="predicted"/>
<dbReference type="Proteomes" id="UP000218209">
    <property type="component" value="Unassembled WGS sequence"/>
</dbReference>
<keyword evidence="4" id="KW-1185">Reference proteome</keyword>
<protein>
    <recommendedName>
        <fullName evidence="2">Choice-of-anchor A domain-containing protein</fullName>
    </recommendedName>
</protein>
<dbReference type="EMBL" id="KV919131">
    <property type="protein sequence ID" value="OSX71478.1"/>
    <property type="molecule type" value="Genomic_DNA"/>
</dbReference>
<feature type="region of interest" description="Disordered" evidence="1">
    <location>
        <begin position="1"/>
        <end position="32"/>
    </location>
</feature>
<name>A0A1X6NSB6_PORUM</name>